<evidence type="ECO:0000313" key="2">
    <source>
        <dbReference type="Proteomes" id="UP000276133"/>
    </source>
</evidence>
<dbReference type="Proteomes" id="UP000276133">
    <property type="component" value="Unassembled WGS sequence"/>
</dbReference>
<dbReference type="AlphaFoldDB" id="A0A3M7RSY3"/>
<gene>
    <name evidence="1" type="ORF">BpHYR1_020960</name>
</gene>
<name>A0A3M7RSY3_BRAPC</name>
<keyword evidence="2" id="KW-1185">Reference proteome</keyword>
<proteinExistence type="predicted"/>
<organism evidence="1 2">
    <name type="scientific">Brachionus plicatilis</name>
    <name type="common">Marine rotifer</name>
    <name type="synonym">Brachionus muelleri</name>
    <dbReference type="NCBI Taxonomy" id="10195"/>
    <lineage>
        <taxon>Eukaryota</taxon>
        <taxon>Metazoa</taxon>
        <taxon>Spiralia</taxon>
        <taxon>Gnathifera</taxon>
        <taxon>Rotifera</taxon>
        <taxon>Eurotatoria</taxon>
        <taxon>Monogononta</taxon>
        <taxon>Pseudotrocha</taxon>
        <taxon>Ploima</taxon>
        <taxon>Brachionidae</taxon>
        <taxon>Brachionus</taxon>
    </lineage>
</organism>
<comment type="caution">
    <text evidence="1">The sequence shown here is derived from an EMBL/GenBank/DDBJ whole genome shotgun (WGS) entry which is preliminary data.</text>
</comment>
<protein>
    <submittedName>
        <fullName evidence="1">Uncharacterized protein</fullName>
    </submittedName>
</protein>
<sequence>MYTHYNFDFNFKKRPNTVSNIKKPSEVEYLSSGSFLKTLESTKPLSIRIKKNVQCSLSKQINNYCRKMESGFKFVDLTGKKNCDNRVNLFLVSKRKQTGDETSSLIENQENLAFGNN</sequence>
<evidence type="ECO:0000313" key="1">
    <source>
        <dbReference type="EMBL" id="RNA26683.1"/>
    </source>
</evidence>
<dbReference type="EMBL" id="REGN01002692">
    <property type="protein sequence ID" value="RNA26683.1"/>
    <property type="molecule type" value="Genomic_DNA"/>
</dbReference>
<reference evidence="1 2" key="1">
    <citation type="journal article" date="2018" name="Sci. Rep.">
        <title>Genomic signatures of local adaptation to the degree of environmental predictability in rotifers.</title>
        <authorList>
            <person name="Franch-Gras L."/>
            <person name="Hahn C."/>
            <person name="Garcia-Roger E.M."/>
            <person name="Carmona M.J."/>
            <person name="Serra M."/>
            <person name="Gomez A."/>
        </authorList>
    </citation>
    <scope>NUCLEOTIDE SEQUENCE [LARGE SCALE GENOMIC DNA]</scope>
    <source>
        <strain evidence="1">HYR1</strain>
    </source>
</reference>
<accession>A0A3M7RSY3</accession>